<dbReference type="Gene3D" id="3.50.30.30">
    <property type="match status" value="1"/>
</dbReference>
<accession>A0A6A1VT05</accession>
<dbReference type="InterPro" id="IPR045051">
    <property type="entry name" value="SBT"/>
</dbReference>
<reference evidence="4 5" key="1">
    <citation type="journal article" date="2019" name="Plant Biotechnol. J.">
        <title>The red bayberry genome and genetic basis of sex determination.</title>
        <authorList>
            <person name="Jia H.M."/>
            <person name="Jia H.J."/>
            <person name="Cai Q.L."/>
            <person name="Wang Y."/>
            <person name="Zhao H.B."/>
            <person name="Yang W.F."/>
            <person name="Wang G.Y."/>
            <person name="Li Y.H."/>
            <person name="Zhan D.L."/>
            <person name="Shen Y.T."/>
            <person name="Niu Q.F."/>
            <person name="Chang L."/>
            <person name="Qiu J."/>
            <person name="Zhao L."/>
            <person name="Xie H.B."/>
            <person name="Fu W.Y."/>
            <person name="Jin J."/>
            <person name="Li X.W."/>
            <person name="Jiao Y."/>
            <person name="Zhou C.C."/>
            <person name="Tu T."/>
            <person name="Chai C.Y."/>
            <person name="Gao J.L."/>
            <person name="Fan L.J."/>
            <person name="van de Weg E."/>
            <person name="Wang J.Y."/>
            <person name="Gao Z.S."/>
        </authorList>
    </citation>
    <scope>NUCLEOTIDE SEQUENCE [LARGE SCALE GENOMIC DNA]</scope>
    <source>
        <tissue evidence="4">Leaves</tissue>
    </source>
</reference>
<comment type="subcellular location">
    <subcellularLocation>
        <location evidence="1">Secreted</location>
    </subcellularLocation>
</comment>
<protein>
    <submittedName>
        <fullName evidence="4">Subtilisin-like protease</fullName>
    </submittedName>
</protein>
<dbReference type="InterPro" id="IPR036852">
    <property type="entry name" value="Peptidase_S8/S53_dom_sf"/>
</dbReference>
<dbReference type="AlphaFoldDB" id="A0A6A1VT05"/>
<evidence type="ECO:0000256" key="2">
    <source>
        <dbReference type="ARBA" id="ARBA00011073"/>
    </source>
</evidence>
<evidence type="ECO:0000256" key="1">
    <source>
        <dbReference type="ARBA" id="ARBA00004613"/>
    </source>
</evidence>
<keyword evidence="5" id="KW-1185">Reference proteome</keyword>
<keyword evidence="4" id="KW-0378">Hydrolase</keyword>
<dbReference type="GO" id="GO:0004252">
    <property type="term" value="F:serine-type endopeptidase activity"/>
    <property type="evidence" value="ECO:0007669"/>
    <property type="project" value="InterPro"/>
</dbReference>
<keyword evidence="4" id="KW-0645">Protease</keyword>
<dbReference type="GO" id="GO:0006508">
    <property type="term" value="P:proteolysis"/>
    <property type="evidence" value="ECO:0007669"/>
    <property type="project" value="UniProtKB-KW"/>
</dbReference>
<gene>
    <name evidence="4" type="ORF">CJ030_MR4G010921</name>
</gene>
<comment type="caution">
    <text evidence="4">The sequence shown here is derived from an EMBL/GenBank/DDBJ whole genome shotgun (WGS) entry which is preliminary data.</text>
</comment>
<sequence length="211" mass="22726">MEKGILISAAVGNLFPGIAAIANGHPWVLTVTASTTDRWFSGILEQREGLKITGWTLYPGVPTTISLPLVYNKNLKSCDEISSEAPSGIIICHGQKFDIQRQVDKLARAKVKGSVIIAQTSALLEMDLIKSMDCACILIEPSDAEILLQHIEGSPSQPLATMVFRETYTGMKSTPTVAAYVPSGPFPNCACILKPDVMAPLIGLKKTDITR</sequence>
<dbReference type="OrthoDB" id="206201at2759"/>
<dbReference type="PANTHER" id="PTHR10795">
    <property type="entry name" value="PROPROTEIN CONVERTASE SUBTILISIN/KEXIN"/>
    <property type="match status" value="1"/>
</dbReference>
<dbReference type="SUPFAM" id="SSF52743">
    <property type="entry name" value="Subtilisin-like"/>
    <property type="match status" value="1"/>
</dbReference>
<organism evidence="4 5">
    <name type="scientific">Morella rubra</name>
    <name type="common">Chinese bayberry</name>
    <dbReference type="NCBI Taxonomy" id="262757"/>
    <lineage>
        <taxon>Eukaryota</taxon>
        <taxon>Viridiplantae</taxon>
        <taxon>Streptophyta</taxon>
        <taxon>Embryophyta</taxon>
        <taxon>Tracheophyta</taxon>
        <taxon>Spermatophyta</taxon>
        <taxon>Magnoliopsida</taxon>
        <taxon>eudicotyledons</taxon>
        <taxon>Gunneridae</taxon>
        <taxon>Pentapetalae</taxon>
        <taxon>rosids</taxon>
        <taxon>fabids</taxon>
        <taxon>Fagales</taxon>
        <taxon>Myricaceae</taxon>
        <taxon>Morella</taxon>
    </lineage>
</organism>
<dbReference type="Gene3D" id="3.40.50.200">
    <property type="entry name" value="Peptidase S8/S53 domain"/>
    <property type="match status" value="1"/>
</dbReference>
<dbReference type="GO" id="GO:0005576">
    <property type="term" value="C:extracellular region"/>
    <property type="evidence" value="ECO:0007669"/>
    <property type="project" value="UniProtKB-SubCell"/>
</dbReference>
<keyword evidence="3" id="KW-0732">Signal</keyword>
<dbReference type="Proteomes" id="UP000516437">
    <property type="component" value="Chromosome 4"/>
</dbReference>
<name>A0A6A1VT05_9ROSI</name>
<dbReference type="EMBL" id="RXIC02000022">
    <property type="protein sequence ID" value="KAB1215815.1"/>
    <property type="molecule type" value="Genomic_DNA"/>
</dbReference>
<dbReference type="CDD" id="cd02120">
    <property type="entry name" value="PA_subtilisin_like"/>
    <property type="match status" value="1"/>
</dbReference>
<proteinExistence type="inferred from homology"/>
<evidence type="ECO:0000313" key="5">
    <source>
        <dbReference type="Proteomes" id="UP000516437"/>
    </source>
</evidence>
<evidence type="ECO:0000256" key="3">
    <source>
        <dbReference type="ARBA" id="ARBA00022729"/>
    </source>
</evidence>
<evidence type="ECO:0000313" key="4">
    <source>
        <dbReference type="EMBL" id="KAB1215815.1"/>
    </source>
</evidence>
<comment type="similarity">
    <text evidence="2">Belongs to the peptidase S8 family.</text>
</comment>